<evidence type="ECO:0000313" key="1">
    <source>
        <dbReference type="EMBL" id="MFI6503983.1"/>
    </source>
</evidence>
<dbReference type="InterPro" id="IPR003748">
    <property type="entry name" value="DUF169"/>
</dbReference>
<reference evidence="1 2" key="1">
    <citation type="submission" date="2024-10" db="EMBL/GenBank/DDBJ databases">
        <title>The Natural Products Discovery Center: Release of the First 8490 Sequenced Strains for Exploring Actinobacteria Biosynthetic Diversity.</title>
        <authorList>
            <person name="Kalkreuter E."/>
            <person name="Kautsar S.A."/>
            <person name="Yang D."/>
            <person name="Bader C.D."/>
            <person name="Teijaro C.N."/>
            <person name="Fluegel L."/>
            <person name="Davis C.M."/>
            <person name="Simpson J.R."/>
            <person name="Lauterbach L."/>
            <person name="Steele A.D."/>
            <person name="Gui C."/>
            <person name="Meng S."/>
            <person name="Li G."/>
            <person name="Viehrig K."/>
            <person name="Ye F."/>
            <person name="Su P."/>
            <person name="Kiefer A.F."/>
            <person name="Nichols A."/>
            <person name="Cepeda A.J."/>
            <person name="Yan W."/>
            <person name="Fan B."/>
            <person name="Jiang Y."/>
            <person name="Adhikari A."/>
            <person name="Zheng C.-J."/>
            <person name="Schuster L."/>
            <person name="Cowan T.M."/>
            <person name="Smanski M.J."/>
            <person name="Chevrette M.G."/>
            <person name="De Carvalho L.P.S."/>
            <person name="Shen B."/>
        </authorList>
    </citation>
    <scope>NUCLEOTIDE SEQUENCE [LARGE SCALE GENOMIC DNA]</scope>
    <source>
        <strain evidence="1 2">NPDC050545</strain>
    </source>
</reference>
<dbReference type="Proteomes" id="UP001612741">
    <property type="component" value="Unassembled WGS sequence"/>
</dbReference>
<dbReference type="EMBL" id="JBITGY010000013">
    <property type="protein sequence ID" value="MFI6503983.1"/>
    <property type="molecule type" value="Genomic_DNA"/>
</dbReference>
<dbReference type="RefSeq" id="WP_397089743.1">
    <property type="nucleotide sequence ID" value="NZ_JBITGY010000013.1"/>
</dbReference>
<dbReference type="Pfam" id="PF02596">
    <property type="entry name" value="DUF169"/>
    <property type="match status" value="1"/>
</dbReference>
<proteinExistence type="predicted"/>
<protein>
    <submittedName>
        <fullName evidence="1">DUF169 domain-containing protein</fullName>
    </submittedName>
</protein>
<evidence type="ECO:0000313" key="2">
    <source>
        <dbReference type="Proteomes" id="UP001612741"/>
    </source>
</evidence>
<sequence length="240" mass="25181">MDQSHLATRLSAALALHNPPVALTFADEAPAGVPVTKEVVPSACAFWRQAEDGTFYAPAEAHFNCPIGSMVMGFEMPEQVQEQLGQIVTMMCGCDYIDPAEPARIPTHSGSHTGIVYGPLAEHPTAPSVVLLWLTPMQAMLCNEAGGTARWSAETLPRMTGRPGCAALPLALVDGAPVTSYGCAGMRTFTEIPDDRLLLAIPGGRLADFVAAAEASAAANQTMADFYRGHKAAVARSATG</sequence>
<organism evidence="1 2">
    <name type="scientific">Nonomuraea typhae</name>
    <dbReference type="NCBI Taxonomy" id="2603600"/>
    <lineage>
        <taxon>Bacteria</taxon>
        <taxon>Bacillati</taxon>
        <taxon>Actinomycetota</taxon>
        <taxon>Actinomycetes</taxon>
        <taxon>Streptosporangiales</taxon>
        <taxon>Streptosporangiaceae</taxon>
        <taxon>Nonomuraea</taxon>
    </lineage>
</organism>
<comment type="caution">
    <text evidence="1">The sequence shown here is derived from an EMBL/GenBank/DDBJ whole genome shotgun (WGS) entry which is preliminary data.</text>
</comment>
<keyword evidence="2" id="KW-1185">Reference proteome</keyword>
<dbReference type="PANTHER" id="PTHR37954:SF3">
    <property type="entry name" value="DUF169 DOMAIN-CONTAINING PROTEIN"/>
    <property type="match status" value="1"/>
</dbReference>
<dbReference type="PANTHER" id="PTHR37954">
    <property type="entry name" value="BLL4979 PROTEIN"/>
    <property type="match status" value="1"/>
</dbReference>
<name>A0ABW7Z794_9ACTN</name>
<accession>A0ABW7Z794</accession>
<gene>
    <name evidence="1" type="ORF">ACIBG2_41820</name>
</gene>